<dbReference type="Pfam" id="PF04258">
    <property type="entry name" value="Peptidase_A22B"/>
    <property type="match status" value="1"/>
</dbReference>
<feature type="transmembrane region" description="Helical" evidence="7">
    <location>
        <begin position="421"/>
        <end position="440"/>
    </location>
</feature>
<feature type="transmembrane region" description="Helical" evidence="7">
    <location>
        <begin position="301"/>
        <end position="321"/>
    </location>
</feature>
<evidence type="ECO:0000313" key="8">
    <source>
        <dbReference type="EnsemblMetazoa" id="OVOC5506.1"/>
    </source>
</evidence>
<dbReference type="PANTHER" id="PTHR12174:SF35">
    <property type="entry name" value="INTRAMEMBRANE PROTEASE (IMPAS) FAMILY"/>
    <property type="match status" value="1"/>
</dbReference>
<dbReference type="Proteomes" id="UP000024404">
    <property type="component" value="Unassembled WGS sequence"/>
</dbReference>
<reference evidence="9" key="1">
    <citation type="submission" date="2013-10" db="EMBL/GenBank/DDBJ databases">
        <title>Genome sequencing of Onchocerca volvulus.</title>
        <authorList>
            <person name="Cotton J."/>
            <person name="Tsai J."/>
            <person name="Stanley E."/>
            <person name="Tracey A."/>
            <person name="Holroyd N."/>
            <person name="Lustigman S."/>
            <person name="Berriman M."/>
        </authorList>
    </citation>
    <scope>NUCLEOTIDE SEQUENCE</scope>
</reference>
<keyword evidence="4" id="KW-0378">Hydrolase</keyword>
<protein>
    <submittedName>
        <fullName evidence="8">Uncharacterized protein</fullName>
    </submittedName>
</protein>
<dbReference type="SMART" id="SM00730">
    <property type="entry name" value="PSN"/>
    <property type="match status" value="1"/>
</dbReference>
<keyword evidence="9" id="KW-1185">Reference proteome</keyword>
<evidence type="ECO:0000256" key="4">
    <source>
        <dbReference type="ARBA" id="ARBA00022801"/>
    </source>
</evidence>
<keyword evidence="6 7" id="KW-0472">Membrane</keyword>
<proteinExistence type="inferred from homology"/>
<feature type="transmembrane region" description="Helical" evidence="7">
    <location>
        <begin position="390"/>
        <end position="409"/>
    </location>
</feature>
<evidence type="ECO:0000256" key="5">
    <source>
        <dbReference type="ARBA" id="ARBA00022989"/>
    </source>
</evidence>
<name>A0A8R1XV99_ONCVO</name>
<dbReference type="AlphaFoldDB" id="A0A8R1XV99"/>
<dbReference type="GO" id="GO:0006465">
    <property type="term" value="P:signal peptide processing"/>
    <property type="evidence" value="ECO:0007669"/>
    <property type="project" value="TreeGrafter"/>
</dbReference>
<dbReference type="EMBL" id="CMVM020000161">
    <property type="status" value="NOT_ANNOTATED_CDS"/>
    <property type="molecule type" value="Genomic_DNA"/>
</dbReference>
<dbReference type="GO" id="GO:0033619">
    <property type="term" value="P:membrane protein proteolysis"/>
    <property type="evidence" value="ECO:0007669"/>
    <property type="project" value="TreeGrafter"/>
</dbReference>
<keyword evidence="3 7" id="KW-0812">Transmembrane</keyword>
<evidence type="ECO:0000256" key="2">
    <source>
        <dbReference type="ARBA" id="ARBA00006859"/>
    </source>
</evidence>
<reference evidence="8" key="2">
    <citation type="submission" date="2022-06" db="UniProtKB">
        <authorList>
            <consortium name="EnsemblMetazoa"/>
        </authorList>
    </citation>
    <scope>IDENTIFICATION</scope>
</reference>
<dbReference type="InterPro" id="IPR006639">
    <property type="entry name" value="Preselin/SPP"/>
</dbReference>
<feature type="transmembrane region" description="Helical" evidence="7">
    <location>
        <begin position="341"/>
        <end position="369"/>
    </location>
</feature>
<dbReference type="OMA" id="WISNDIL"/>
<feature type="transmembrane region" description="Helical" evidence="7">
    <location>
        <begin position="6"/>
        <end position="24"/>
    </location>
</feature>
<keyword evidence="5 7" id="KW-1133">Transmembrane helix</keyword>
<feature type="transmembrane region" description="Helical" evidence="7">
    <location>
        <begin position="255"/>
        <end position="280"/>
    </location>
</feature>
<comment type="similarity">
    <text evidence="2">Belongs to the peptidase A22B family.</text>
</comment>
<evidence type="ECO:0000256" key="3">
    <source>
        <dbReference type="ARBA" id="ARBA00022692"/>
    </source>
</evidence>
<evidence type="ECO:0000256" key="6">
    <source>
        <dbReference type="ARBA" id="ARBA00023136"/>
    </source>
</evidence>
<dbReference type="EnsemblMetazoa" id="OVOC5506.1">
    <property type="protein sequence ID" value="OVOC5506.1"/>
    <property type="gene ID" value="WBGene00242315"/>
</dbReference>
<evidence type="ECO:0000256" key="1">
    <source>
        <dbReference type="ARBA" id="ARBA00004127"/>
    </source>
</evidence>
<dbReference type="GO" id="GO:0098553">
    <property type="term" value="C:lumenal side of endoplasmic reticulum membrane"/>
    <property type="evidence" value="ECO:0007669"/>
    <property type="project" value="TreeGrafter"/>
</dbReference>
<feature type="transmembrane region" description="Helical" evidence="7">
    <location>
        <begin position="447"/>
        <end position="463"/>
    </location>
</feature>
<accession>A0A8R1XV99</accession>
<sequence length="476" mass="53950">MDCVAFTARNIIILLSAMIIYAGCRRSYSIYFFERDAKRIVFLENEGAVAVPLILSALLMILYYSLKLSGDNDSEEKIAEQKSLQSRTSNISRQLLLKASAKLDSISESTIENSKFFHFHETLSTIWVHEEMTELSKDLLEKLKNVDDSSSEEYLISDGLPDSSLKDVLEQLAKESEEVGESIDEAVASDASPSYRSSRRISLRRKSILSDQELAIERKQSEIYRKMSQISFLPSVSEVVTVVRPPSVNMSKQSILIMLARLITIHVPLWLGVIAVHITIIELFDSKFYHIFYYHNPRMKLLSMIIAVLLGLFHEVKWTWIVNDVLGIATSYVVIARTETASYFAGFLFLLGMIFFDIFWSFCINLLTLVTTHPRSSVMLIIPLGKKNKFAKLSIVDIMVPGIFLNIILKFAEMYDTGTFLLSFYAVIFGLFVTELIGLLRQKTTPAIVIPGIFAILASMLSVENPSDLWRFGIKH</sequence>
<evidence type="ECO:0000256" key="7">
    <source>
        <dbReference type="SAM" id="Phobius"/>
    </source>
</evidence>
<dbReference type="InterPro" id="IPR007369">
    <property type="entry name" value="Peptidase_A22B_SPP"/>
</dbReference>
<evidence type="ECO:0000313" key="9">
    <source>
        <dbReference type="Proteomes" id="UP000024404"/>
    </source>
</evidence>
<dbReference type="GO" id="GO:0098554">
    <property type="term" value="C:cytoplasmic side of endoplasmic reticulum membrane"/>
    <property type="evidence" value="ECO:0007669"/>
    <property type="project" value="TreeGrafter"/>
</dbReference>
<feature type="transmembrane region" description="Helical" evidence="7">
    <location>
        <begin position="45"/>
        <end position="66"/>
    </location>
</feature>
<organism evidence="8 9">
    <name type="scientific">Onchocerca volvulus</name>
    <dbReference type="NCBI Taxonomy" id="6282"/>
    <lineage>
        <taxon>Eukaryota</taxon>
        <taxon>Metazoa</taxon>
        <taxon>Ecdysozoa</taxon>
        <taxon>Nematoda</taxon>
        <taxon>Chromadorea</taxon>
        <taxon>Rhabditida</taxon>
        <taxon>Spirurina</taxon>
        <taxon>Spiruromorpha</taxon>
        <taxon>Filarioidea</taxon>
        <taxon>Onchocercidae</taxon>
        <taxon>Onchocerca</taxon>
    </lineage>
</organism>
<dbReference type="GO" id="GO:0042500">
    <property type="term" value="F:aspartic endopeptidase activity, intramembrane cleaving"/>
    <property type="evidence" value="ECO:0007669"/>
    <property type="project" value="InterPro"/>
</dbReference>
<dbReference type="PANTHER" id="PTHR12174">
    <property type="entry name" value="SIGNAL PEPTIDE PEPTIDASE"/>
    <property type="match status" value="1"/>
</dbReference>
<comment type="subcellular location">
    <subcellularLocation>
        <location evidence="1">Endomembrane system</location>
        <topology evidence="1">Multi-pass membrane protein</topology>
    </subcellularLocation>
</comment>